<dbReference type="PANTHER" id="PTHR37461">
    <property type="entry name" value="ANTI-SIGMA-K FACTOR RSKA"/>
    <property type="match status" value="1"/>
</dbReference>
<accession>A0A1W1I844</accession>
<gene>
    <name evidence="12" type="ORF">NSJP_2988</name>
</gene>
<dbReference type="Pfam" id="PF10099">
    <property type="entry name" value="RskA_C"/>
    <property type="match status" value="1"/>
</dbReference>
<keyword evidence="3" id="KW-1003">Cell membrane</keyword>
<proteinExistence type="predicted"/>
<protein>
    <recommendedName>
        <fullName evidence="8">Regulator of SigK</fullName>
    </recommendedName>
    <alternativeName>
        <fullName evidence="7">Sigma-K anti-sigma factor RskA</fullName>
    </alternativeName>
</protein>
<evidence type="ECO:0000259" key="11">
    <source>
        <dbReference type="Pfam" id="PF10099"/>
    </source>
</evidence>
<feature type="domain" description="Anti-sigma K factor RskA C-terminal" evidence="11">
    <location>
        <begin position="208"/>
        <end position="331"/>
    </location>
</feature>
<dbReference type="STRING" id="1325564.NSJP_2988"/>
<dbReference type="OrthoDB" id="9806296at2"/>
<dbReference type="AlphaFoldDB" id="A0A1W1I844"/>
<dbReference type="GO" id="GO:0006417">
    <property type="term" value="P:regulation of translation"/>
    <property type="evidence" value="ECO:0007669"/>
    <property type="project" value="TreeGrafter"/>
</dbReference>
<reference evidence="12 13" key="1">
    <citation type="submission" date="2017-03" db="EMBL/GenBank/DDBJ databases">
        <authorList>
            <person name="Afonso C.L."/>
            <person name="Miller P.J."/>
            <person name="Scott M.A."/>
            <person name="Spackman E."/>
            <person name="Goraichik I."/>
            <person name="Dimitrov K.M."/>
            <person name="Suarez D.L."/>
            <person name="Swayne D.E."/>
        </authorList>
    </citation>
    <scope>NUCLEOTIDE SEQUENCE [LARGE SCALE GENOMIC DNA]</scope>
    <source>
        <strain evidence="12">Genome sequencing of Nitrospira japonica strain NJ11</strain>
    </source>
</reference>
<dbReference type="Proteomes" id="UP000192042">
    <property type="component" value="Chromosome I"/>
</dbReference>
<dbReference type="InterPro" id="IPR041916">
    <property type="entry name" value="Anti_sigma_zinc_sf"/>
</dbReference>
<keyword evidence="9" id="KW-0175">Coiled coil</keyword>
<keyword evidence="4 10" id="KW-0812">Transmembrane</keyword>
<comment type="subcellular location">
    <subcellularLocation>
        <location evidence="2">Cell membrane</location>
    </subcellularLocation>
    <subcellularLocation>
        <location evidence="1">Membrane</location>
        <topology evidence="1">Single-pass membrane protein</topology>
    </subcellularLocation>
</comment>
<evidence type="ECO:0000256" key="2">
    <source>
        <dbReference type="ARBA" id="ARBA00004236"/>
    </source>
</evidence>
<evidence type="ECO:0000256" key="10">
    <source>
        <dbReference type="SAM" id="Phobius"/>
    </source>
</evidence>
<evidence type="ECO:0000256" key="5">
    <source>
        <dbReference type="ARBA" id="ARBA00022989"/>
    </source>
</evidence>
<evidence type="ECO:0000313" key="12">
    <source>
        <dbReference type="EMBL" id="SLM49155.1"/>
    </source>
</evidence>
<dbReference type="PANTHER" id="PTHR37461:SF1">
    <property type="entry name" value="ANTI-SIGMA-K FACTOR RSKA"/>
    <property type="match status" value="1"/>
</dbReference>
<dbReference type="GO" id="GO:0016989">
    <property type="term" value="F:sigma factor antagonist activity"/>
    <property type="evidence" value="ECO:0007669"/>
    <property type="project" value="TreeGrafter"/>
</dbReference>
<evidence type="ECO:0000256" key="3">
    <source>
        <dbReference type="ARBA" id="ARBA00022475"/>
    </source>
</evidence>
<evidence type="ECO:0000256" key="9">
    <source>
        <dbReference type="SAM" id="Coils"/>
    </source>
</evidence>
<sequence>MTHEEIEDAVPLYATGVLDRAERQALEAHLLSGCTSCHHALKEYQAVAAMLPLGLAQTSPARNLKAQIMASRNPVAAALENGQKDEPKPSLEPGEWMNHLFPPITPARSVSLPWALGIAAVLLVTVAGYLGWSFTTRLSSDGAKIEQLETALQEQTTKLVGLQRVVADRDRTVAILERDGERRGHDIAELKEQLIERETELEGLEQQLTSRSAAGARGKTPQDELAALLRQPSIRVVSLNGSEMAKNASGLLLYDAKTQKIWLYAVNLPECVNGTMYQLWAIDQRPKSIGTFHMDSGETAHLMVKRLPDFERTKKFAVSLEPPGGRPQPTGALYLVSQS</sequence>
<feature type="transmembrane region" description="Helical" evidence="10">
    <location>
        <begin position="112"/>
        <end position="132"/>
    </location>
</feature>
<evidence type="ECO:0000256" key="8">
    <source>
        <dbReference type="ARBA" id="ARBA00030803"/>
    </source>
</evidence>
<keyword evidence="6 10" id="KW-0472">Membrane</keyword>
<feature type="coiled-coil region" evidence="9">
    <location>
        <begin position="145"/>
        <end position="207"/>
    </location>
</feature>
<keyword evidence="13" id="KW-1185">Reference proteome</keyword>
<keyword evidence="5 10" id="KW-1133">Transmembrane helix</keyword>
<name>A0A1W1I844_9BACT</name>
<dbReference type="GO" id="GO:0005886">
    <property type="term" value="C:plasma membrane"/>
    <property type="evidence" value="ECO:0007669"/>
    <property type="project" value="UniProtKB-SubCell"/>
</dbReference>
<dbReference type="EMBL" id="LT828648">
    <property type="protein sequence ID" value="SLM49155.1"/>
    <property type="molecule type" value="Genomic_DNA"/>
</dbReference>
<evidence type="ECO:0000313" key="13">
    <source>
        <dbReference type="Proteomes" id="UP000192042"/>
    </source>
</evidence>
<evidence type="ECO:0000256" key="1">
    <source>
        <dbReference type="ARBA" id="ARBA00004167"/>
    </source>
</evidence>
<evidence type="ECO:0000256" key="4">
    <source>
        <dbReference type="ARBA" id="ARBA00022692"/>
    </source>
</evidence>
<dbReference type="InterPro" id="IPR018764">
    <property type="entry name" value="RskA_C"/>
</dbReference>
<organism evidence="12 13">
    <name type="scientific">Nitrospira japonica</name>
    <dbReference type="NCBI Taxonomy" id="1325564"/>
    <lineage>
        <taxon>Bacteria</taxon>
        <taxon>Pseudomonadati</taxon>
        <taxon>Nitrospirota</taxon>
        <taxon>Nitrospiria</taxon>
        <taxon>Nitrospirales</taxon>
        <taxon>Nitrospiraceae</taxon>
        <taxon>Nitrospira</taxon>
    </lineage>
</organism>
<evidence type="ECO:0000256" key="6">
    <source>
        <dbReference type="ARBA" id="ARBA00023136"/>
    </source>
</evidence>
<dbReference type="KEGG" id="nja:NSJP_2988"/>
<dbReference type="InterPro" id="IPR051474">
    <property type="entry name" value="Anti-sigma-K/W_factor"/>
</dbReference>
<dbReference type="RefSeq" id="WP_080887433.1">
    <property type="nucleotide sequence ID" value="NZ_LT828648.1"/>
</dbReference>
<evidence type="ECO:0000256" key="7">
    <source>
        <dbReference type="ARBA" id="ARBA00029829"/>
    </source>
</evidence>
<dbReference type="Gene3D" id="1.10.10.1320">
    <property type="entry name" value="Anti-sigma factor, zinc-finger domain"/>
    <property type="match status" value="1"/>
</dbReference>